<reference evidence="3" key="1">
    <citation type="journal article" date="2015" name="Proc. Natl. Acad. Sci. U.S.A.">
        <title>Genome sequencing of adzuki bean (Vigna angularis) provides insight into high starch and low fat accumulation and domestication.</title>
        <authorList>
            <person name="Yang K."/>
            <person name="Tian Z."/>
            <person name="Chen C."/>
            <person name="Luo L."/>
            <person name="Zhao B."/>
            <person name="Wang Z."/>
            <person name="Yu L."/>
            <person name="Li Y."/>
            <person name="Sun Y."/>
            <person name="Li W."/>
            <person name="Chen Y."/>
            <person name="Li Y."/>
            <person name="Zhang Y."/>
            <person name="Ai D."/>
            <person name="Zhao J."/>
            <person name="Shang C."/>
            <person name="Ma Y."/>
            <person name="Wu B."/>
            <person name="Wang M."/>
            <person name="Gao L."/>
            <person name="Sun D."/>
            <person name="Zhang P."/>
            <person name="Guo F."/>
            <person name="Wang W."/>
            <person name="Li Y."/>
            <person name="Wang J."/>
            <person name="Varshney R.K."/>
            <person name="Wang J."/>
            <person name="Ling H.Q."/>
            <person name="Wan P."/>
        </authorList>
    </citation>
    <scope>NUCLEOTIDE SEQUENCE</scope>
    <source>
        <strain evidence="3">cv. Jingnong 6</strain>
    </source>
</reference>
<dbReference type="Proteomes" id="UP000053144">
    <property type="component" value="Chromosome 7"/>
</dbReference>
<evidence type="ECO:0000313" key="3">
    <source>
        <dbReference type="Proteomes" id="UP000053144"/>
    </source>
</evidence>
<name>A0A0L9UZN0_PHAAN</name>
<dbReference type="EMBL" id="CM003377">
    <property type="protein sequence ID" value="KOM48032.1"/>
    <property type="molecule type" value="Genomic_DNA"/>
</dbReference>
<dbReference type="Gramene" id="KOM48032">
    <property type="protein sequence ID" value="KOM48032"/>
    <property type="gene ID" value="LR48_Vigan07g173600"/>
</dbReference>
<evidence type="ECO:0000313" key="2">
    <source>
        <dbReference type="EMBL" id="KOM48032.1"/>
    </source>
</evidence>
<protein>
    <submittedName>
        <fullName evidence="2">Uncharacterized protein</fullName>
    </submittedName>
</protein>
<gene>
    <name evidence="2" type="ORF">LR48_Vigan07g173600</name>
</gene>
<dbReference type="AlphaFoldDB" id="A0A0L9UZN0"/>
<proteinExistence type="predicted"/>
<sequence>MAEATLGENNPTVCERNRATQPGQRFAGDNGGEGRGGTIAARRWMHGEHDKGHLRQKSKPRFALQQFAFGLWSERNRNRNRDRSRIPFRHRFCKGPRRYPLVSLTCREQQREQASKIERMKFDWLNWAASALGIWAAWDAALENKRQKHSLEQEESDWIGFARESEARRRREERITCPEKKLTRAARWRGSNGQRKSKETDKQ</sequence>
<feature type="region of interest" description="Disordered" evidence="1">
    <location>
        <begin position="181"/>
        <end position="203"/>
    </location>
</feature>
<evidence type="ECO:0000256" key="1">
    <source>
        <dbReference type="SAM" id="MobiDB-lite"/>
    </source>
</evidence>
<feature type="region of interest" description="Disordered" evidence="1">
    <location>
        <begin position="1"/>
        <end position="35"/>
    </location>
</feature>
<accession>A0A0L9UZN0</accession>
<organism evidence="2 3">
    <name type="scientific">Phaseolus angularis</name>
    <name type="common">Azuki bean</name>
    <name type="synonym">Vigna angularis</name>
    <dbReference type="NCBI Taxonomy" id="3914"/>
    <lineage>
        <taxon>Eukaryota</taxon>
        <taxon>Viridiplantae</taxon>
        <taxon>Streptophyta</taxon>
        <taxon>Embryophyta</taxon>
        <taxon>Tracheophyta</taxon>
        <taxon>Spermatophyta</taxon>
        <taxon>Magnoliopsida</taxon>
        <taxon>eudicotyledons</taxon>
        <taxon>Gunneridae</taxon>
        <taxon>Pentapetalae</taxon>
        <taxon>rosids</taxon>
        <taxon>fabids</taxon>
        <taxon>Fabales</taxon>
        <taxon>Fabaceae</taxon>
        <taxon>Papilionoideae</taxon>
        <taxon>50 kb inversion clade</taxon>
        <taxon>NPAAA clade</taxon>
        <taxon>indigoferoid/millettioid clade</taxon>
        <taxon>Phaseoleae</taxon>
        <taxon>Vigna</taxon>
    </lineage>
</organism>